<gene>
    <name evidence="1" type="ORF">CB5_LOCUS17134</name>
</gene>
<dbReference type="PANTHER" id="PTHR34970">
    <property type="entry name" value="ABC TRANSPORTER A FAMILY PROTEIN"/>
    <property type="match status" value="1"/>
</dbReference>
<evidence type="ECO:0000313" key="1">
    <source>
        <dbReference type="EMBL" id="CAD1833923.1"/>
    </source>
</evidence>
<sequence>MNRLLIGPCFLLVRVHNYQPRQEVLLHPRGVHPAHPGVQREASTYTSPCPVSAEGTIGRTPYKHQWSGRNKGNELTRWTRKRVRSAANANANAKARGDGADAAREIGVVLRWRRRGVGGGVYLLYKDYMVAHDALSRQVKGLYATLDERYEALNQRITTLESIKKAETASHAEASE</sequence>
<dbReference type="AlphaFoldDB" id="A0A6V7PT76"/>
<organism evidence="1">
    <name type="scientific">Ananas comosus var. bracteatus</name>
    <name type="common">red pineapple</name>
    <dbReference type="NCBI Taxonomy" id="296719"/>
    <lineage>
        <taxon>Eukaryota</taxon>
        <taxon>Viridiplantae</taxon>
        <taxon>Streptophyta</taxon>
        <taxon>Embryophyta</taxon>
        <taxon>Tracheophyta</taxon>
        <taxon>Spermatophyta</taxon>
        <taxon>Magnoliopsida</taxon>
        <taxon>Liliopsida</taxon>
        <taxon>Poales</taxon>
        <taxon>Bromeliaceae</taxon>
        <taxon>Bromelioideae</taxon>
        <taxon>Ananas</taxon>
    </lineage>
</organism>
<dbReference type="EMBL" id="LR862152">
    <property type="protein sequence ID" value="CAD1833923.1"/>
    <property type="molecule type" value="Genomic_DNA"/>
</dbReference>
<dbReference type="PANTHER" id="PTHR34970:SF2">
    <property type="entry name" value="ABC TRANSPORTER A FAMILY PROTEIN"/>
    <property type="match status" value="1"/>
</dbReference>
<name>A0A6V7PT76_ANACO</name>
<accession>A0A6V7PT76</accession>
<proteinExistence type="predicted"/>
<protein>
    <submittedName>
        <fullName evidence="1">Uncharacterized protein</fullName>
    </submittedName>
</protein>
<reference evidence="1" key="1">
    <citation type="submission" date="2020-07" db="EMBL/GenBank/DDBJ databases">
        <authorList>
            <person name="Lin J."/>
        </authorList>
    </citation>
    <scope>NUCLEOTIDE SEQUENCE</scope>
</reference>